<feature type="domain" description="Flavodoxin-like fold" evidence="3">
    <location>
        <begin position="1"/>
        <end position="165"/>
    </location>
</feature>
<proteinExistence type="inferred from homology"/>
<evidence type="ECO:0000259" key="3">
    <source>
        <dbReference type="Pfam" id="PF02525"/>
    </source>
</evidence>
<keyword evidence="5" id="KW-1185">Reference proteome</keyword>
<protein>
    <submittedName>
        <fullName evidence="4">NADPH dehydrogenase</fullName>
    </submittedName>
</protein>
<name>A0A2K8SDU0_9MOLU</name>
<dbReference type="InterPro" id="IPR003680">
    <property type="entry name" value="Flavodoxin_fold"/>
</dbReference>
<evidence type="ECO:0000313" key="5">
    <source>
        <dbReference type="Proteomes" id="UP000231823"/>
    </source>
</evidence>
<organism evidence="4 5">
    <name type="scientific">Spiroplasma floricola 23-6</name>
    <dbReference type="NCBI Taxonomy" id="1336749"/>
    <lineage>
        <taxon>Bacteria</taxon>
        <taxon>Bacillati</taxon>
        <taxon>Mycoplasmatota</taxon>
        <taxon>Mollicutes</taxon>
        <taxon>Entomoplasmatales</taxon>
        <taxon>Spiroplasmataceae</taxon>
        <taxon>Spiroplasma</taxon>
    </lineage>
</organism>
<dbReference type="PANTHER" id="PTHR10204:SF34">
    <property type="entry name" value="NAD(P)H DEHYDROGENASE [QUINONE] 1 ISOFORM 1"/>
    <property type="match status" value="1"/>
</dbReference>
<accession>A0A2K8SDU0</accession>
<dbReference type="KEGG" id="sfz:SFLOR_v1c05410"/>
<dbReference type="SUPFAM" id="SSF52218">
    <property type="entry name" value="Flavoproteins"/>
    <property type="match status" value="1"/>
</dbReference>
<comment type="similarity">
    <text evidence="1">Belongs to the NAD(P)H dehydrogenase (quinone) family.</text>
</comment>
<evidence type="ECO:0000313" key="4">
    <source>
        <dbReference type="EMBL" id="AUB31593.1"/>
    </source>
</evidence>
<evidence type="ECO:0000256" key="2">
    <source>
        <dbReference type="ARBA" id="ARBA00023002"/>
    </source>
</evidence>
<sequence>MKTVVIIANPKPNSFNHAISNSVVAGLKKANKKYEIWDLYEMKFNPIISKEEFELFGYAEYDGTLEHFMNVLRDECEQIVLIYPIVFFEMPAILKGFLDRVFIGTLIKEGEDPINWMPSISIEKTFIIETSLGDMWSLAGNQNRKQNEVLTAQIMRRIGLNNPIIEIYKNLATSTLEEREEFLKRIEQQFSSFNI</sequence>
<dbReference type="Proteomes" id="UP000231823">
    <property type="component" value="Chromosome"/>
</dbReference>
<gene>
    <name evidence="4" type="ORF">SFLOR_v1c05410</name>
</gene>
<dbReference type="InterPro" id="IPR051545">
    <property type="entry name" value="NAD(P)H_dehydrogenase_qn"/>
</dbReference>
<dbReference type="Gene3D" id="3.40.50.360">
    <property type="match status" value="1"/>
</dbReference>
<dbReference type="AlphaFoldDB" id="A0A2K8SDU0"/>
<dbReference type="PANTHER" id="PTHR10204">
    <property type="entry name" value="NAD P H OXIDOREDUCTASE-RELATED"/>
    <property type="match status" value="1"/>
</dbReference>
<dbReference type="RefSeq" id="WP_100916578.1">
    <property type="nucleotide sequence ID" value="NZ_CP025057.1"/>
</dbReference>
<keyword evidence="2" id="KW-0560">Oxidoreductase</keyword>
<reference evidence="4 5" key="1">
    <citation type="submission" date="2017-12" db="EMBL/GenBank/DDBJ databases">
        <title>Complete genome sequence of Spiroplasma floricola 23-6 (ATCC 29989).</title>
        <authorList>
            <person name="Tsai Y.-M."/>
            <person name="Wu P.-S."/>
            <person name="Lo W.-S."/>
            <person name="Kuo C.-H."/>
        </authorList>
    </citation>
    <scope>NUCLEOTIDE SEQUENCE [LARGE SCALE GENOMIC DNA]</scope>
    <source>
        <strain evidence="4 5">23-6</strain>
    </source>
</reference>
<dbReference type="OrthoDB" id="9798454at2"/>
<dbReference type="GO" id="GO:0003955">
    <property type="term" value="F:NAD(P)H dehydrogenase (quinone) activity"/>
    <property type="evidence" value="ECO:0007669"/>
    <property type="project" value="TreeGrafter"/>
</dbReference>
<dbReference type="Pfam" id="PF02525">
    <property type="entry name" value="Flavodoxin_2"/>
    <property type="match status" value="1"/>
</dbReference>
<dbReference type="InterPro" id="IPR029039">
    <property type="entry name" value="Flavoprotein-like_sf"/>
</dbReference>
<dbReference type="EMBL" id="CP025057">
    <property type="protein sequence ID" value="AUB31593.1"/>
    <property type="molecule type" value="Genomic_DNA"/>
</dbReference>
<evidence type="ECO:0000256" key="1">
    <source>
        <dbReference type="ARBA" id="ARBA00006252"/>
    </source>
</evidence>
<dbReference type="GO" id="GO:0005829">
    <property type="term" value="C:cytosol"/>
    <property type="evidence" value="ECO:0007669"/>
    <property type="project" value="TreeGrafter"/>
</dbReference>